<dbReference type="KEGG" id="span:AWL63_22850"/>
<gene>
    <name evidence="1" type="ORF">AWL63_22850</name>
</gene>
<organism evidence="1 2">
    <name type="scientific">Sphingomonas panacis</name>
    <dbReference type="NCBI Taxonomy" id="1560345"/>
    <lineage>
        <taxon>Bacteria</taxon>
        <taxon>Pseudomonadati</taxon>
        <taxon>Pseudomonadota</taxon>
        <taxon>Alphaproteobacteria</taxon>
        <taxon>Sphingomonadales</taxon>
        <taxon>Sphingomonadaceae</taxon>
        <taxon>Sphingomonas</taxon>
    </lineage>
</organism>
<proteinExistence type="predicted"/>
<dbReference type="EMBL" id="CP014168">
    <property type="protein sequence ID" value="AOH86369.1"/>
    <property type="molecule type" value="Genomic_DNA"/>
</dbReference>
<dbReference type="RefSeq" id="WP_069206874.1">
    <property type="nucleotide sequence ID" value="NZ_CP014168.1"/>
</dbReference>
<name>A0A1B3ZG12_9SPHN</name>
<accession>A0A1B3ZG12</accession>
<dbReference type="AlphaFoldDB" id="A0A1B3ZG12"/>
<evidence type="ECO:0000313" key="1">
    <source>
        <dbReference type="EMBL" id="AOH86369.1"/>
    </source>
</evidence>
<keyword evidence="2" id="KW-1185">Reference proteome</keyword>
<sequence>MDAAIVRPLRSSAKIAAAPVRSLSSASLSLSAGSIRLDRSATRRSGYFAQHGGQQAEFLKLRFEQAQHRTRLLRGFLTFGLDDLRA</sequence>
<protein>
    <submittedName>
        <fullName evidence="1">Uncharacterized protein</fullName>
    </submittedName>
</protein>
<reference evidence="1 2" key="1">
    <citation type="submission" date="2016-01" db="EMBL/GenBank/DDBJ databases">
        <title>Complete genome and mega plasmid sequence of Sphingomonas panacis DCY99 elicits systemic resistance in rice to Xanthomonas oryzae.</title>
        <authorList>
            <person name="Kim Y.J."/>
            <person name="Yang D.C."/>
            <person name="Sing P."/>
        </authorList>
    </citation>
    <scope>NUCLEOTIDE SEQUENCE [LARGE SCALE GENOMIC DNA]</scope>
    <source>
        <strain evidence="1 2">DCY99</strain>
    </source>
</reference>
<evidence type="ECO:0000313" key="2">
    <source>
        <dbReference type="Proteomes" id="UP000094256"/>
    </source>
</evidence>
<dbReference type="Proteomes" id="UP000094256">
    <property type="component" value="Chromosome"/>
</dbReference>